<dbReference type="InterPro" id="IPR051159">
    <property type="entry name" value="Hexapeptide_acetyltransf"/>
</dbReference>
<reference evidence="6 7" key="1">
    <citation type="submission" date="2018-08" db="EMBL/GenBank/DDBJ databases">
        <title>A genome reference for cultivated species of the human gut microbiota.</title>
        <authorList>
            <person name="Zou Y."/>
            <person name="Xue W."/>
            <person name="Luo G."/>
        </authorList>
    </citation>
    <scope>NUCLEOTIDE SEQUENCE [LARGE SCALE GENOMIC DNA]</scope>
    <source>
        <strain evidence="6 7">TF10-3AC</strain>
    </source>
</reference>
<organism evidence="6 7">
    <name type="scientific">Phocaeicola plebeius</name>
    <dbReference type="NCBI Taxonomy" id="310297"/>
    <lineage>
        <taxon>Bacteria</taxon>
        <taxon>Pseudomonadati</taxon>
        <taxon>Bacteroidota</taxon>
        <taxon>Bacteroidia</taxon>
        <taxon>Bacteroidales</taxon>
        <taxon>Bacteroidaceae</taxon>
        <taxon>Phocaeicola</taxon>
    </lineage>
</organism>
<dbReference type="Pfam" id="PF00132">
    <property type="entry name" value="Hexapep"/>
    <property type="match status" value="1"/>
</dbReference>
<keyword evidence="7" id="KW-1185">Reference proteome</keyword>
<proteinExistence type="inferred from homology"/>
<evidence type="ECO:0000259" key="5">
    <source>
        <dbReference type="PROSITE" id="PS51186"/>
    </source>
</evidence>
<feature type="domain" description="N-acetyltransferase" evidence="5">
    <location>
        <begin position="165"/>
        <end position="319"/>
    </location>
</feature>
<comment type="similarity">
    <text evidence="1">Belongs to the transferase hexapeptide repeat family.</text>
</comment>
<dbReference type="CDD" id="cd04301">
    <property type="entry name" value="NAT_SF"/>
    <property type="match status" value="1"/>
</dbReference>
<dbReference type="SUPFAM" id="SSF51161">
    <property type="entry name" value="Trimeric LpxA-like enzymes"/>
    <property type="match status" value="1"/>
</dbReference>
<dbReference type="RefSeq" id="WP_117670915.1">
    <property type="nucleotide sequence ID" value="NZ_CABOGR010000004.1"/>
</dbReference>
<gene>
    <name evidence="6" type="ORF">DXD04_03470</name>
</gene>
<dbReference type="InterPro" id="IPR001451">
    <property type="entry name" value="Hexapep"/>
</dbReference>
<dbReference type="InterPro" id="IPR011004">
    <property type="entry name" value="Trimer_LpxA-like_sf"/>
</dbReference>
<dbReference type="Gene3D" id="2.160.10.10">
    <property type="entry name" value="Hexapeptide repeat proteins"/>
    <property type="match status" value="1"/>
</dbReference>
<dbReference type="AlphaFoldDB" id="A0A3E4N6Z3"/>
<sequence length="319" mass="35953">MLDNITLSEEERTALFVRMLGKVGQHSSIGRNFTCQCGKHIFIGEKTIINDNCTLMDENYIYIGSKVLIAPHVQFYTATHPVCFEERFVEDWNENSGELFFRTKALPITVEDEVWIGGGSIVLAGVTIGRGSVIGAGSVVTKSIPAHWVAVGNPCKVIKWLKPNYNIRPLEEKDILEMQHLFRSTVLNVNLRDYTKEEVVDWASCGDDVSHWKDLLSQNYYIGAFDEQGKMAGFSSMNKEGYLHSMFVHKDMQGRGVATLLLSEVEKMGKAYGVDEITSEVSLTAKPFFEQKGYKVVKSQKCRANQLELTNFVMCKQIL</sequence>
<evidence type="ECO:0000256" key="3">
    <source>
        <dbReference type="ARBA" id="ARBA00022737"/>
    </source>
</evidence>
<dbReference type="SUPFAM" id="SSF55729">
    <property type="entry name" value="Acyl-CoA N-acyltransferases (Nat)"/>
    <property type="match status" value="1"/>
</dbReference>
<dbReference type="InterPro" id="IPR016181">
    <property type="entry name" value="Acyl_CoA_acyltransferase"/>
</dbReference>
<keyword evidence="4" id="KW-0012">Acyltransferase</keyword>
<evidence type="ECO:0000256" key="2">
    <source>
        <dbReference type="ARBA" id="ARBA00022679"/>
    </source>
</evidence>
<dbReference type="CDD" id="cd03357">
    <property type="entry name" value="LbH_MAT_GAT"/>
    <property type="match status" value="1"/>
</dbReference>
<dbReference type="InterPro" id="IPR000182">
    <property type="entry name" value="GNAT_dom"/>
</dbReference>
<evidence type="ECO:0000256" key="1">
    <source>
        <dbReference type="ARBA" id="ARBA00007274"/>
    </source>
</evidence>
<evidence type="ECO:0000313" key="6">
    <source>
        <dbReference type="EMBL" id="RGK57560.1"/>
    </source>
</evidence>
<evidence type="ECO:0000313" key="7">
    <source>
        <dbReference type="Proteomes" id="UP000260862"/>
    </source>
</evidence>
<name>A0A3E4N6Z3_9BACT</name>
<dbReference type="PANTHER" id="PTHR23416">
    <property type="entry name" value="SIALIC ACID SYNTHASE-RELATED"/>
    <property type="match status" value="1"/>
</dbReference>
<dbReference type="InterPro" id="IPR018357">
    <property type="entry name" value="Hexapep_transf_CS"/>
</dbReference>
<dbReference type="GO" id="GO:0008374">
    <property type="term" value="F:O-acyltransferase activity"/>
    <property type="evidence" value="ECO:0007669"/>
    <property type="project" value="TreeGrafter"/>
</dbReference>
<dbReference type="PANTHER" id="PTHR23416:SF23">
    <property type="entry name" value="ACETYLTRANSFERASE C18B11.09C-RELATED"/>
    <property type="match status" value="1"/>
</dbReference>
<accession>A0A3E4N6Z3</accession>
<dbReference type="Gene3D" id="3.40.630.30">
    <property type="match status" value="1"/>
</dbReference>
<comment type="caution">
    <text evidence="6">The sequence shown here is derived from an EMBL/GenBank/DDBJ whole genome shotgun (WGS) entry which is preliminary data.</text>
</comment>
<keyword evidence="3" id="KW-0677">Repeat</keyword>
<evidence type="ECO:0000256" key="4">
    <source>
        <dbReference type="ARBA" id="ARBA00023315"/>
    </source>
</evidence>
<keyword evidence="2 6" id="KW-0808">Transferase</keyword>
<dbReference type="PROSITE" id="PS00101">
    <property type="entry name" value="HEXAPEP_TRANSFERASES"/>
    <property type="match status" value="1"/>
</dbReference>
<dbReference type="EMBL" id="QSQT01000004">
    <property type="protein sequence ID" value="RGK57560.1"/>
    <property type="molecule type" value="Genomic_DNA"/>
</dbReference>
<dbReference type="Pfam" id="PF13673">
    <property type="entry name" value="Acetyltransf_10"/>
    <property type="match status" value="1"/>
</dbReference>
<dbReference type="PROSITE" id="PS51186">
    <property type="entry name" value="GNAT"/>
    <property type="match status" value="1"/>
</dbReference>
<dbReference type="Proteomes" id="UP000260862">
    <property type="component" value="Unassembled WGS sequence"/>
</dbReference>
<protein>
    <submittedName>
        <fullName evidence="6">GNAT family N-acetyltransferase</fullName>
    </submittedName>
</protein>